<feature type="transmembrane region" description="Helical" evidence="6">
    <location>
        <begin position="291"/>
        <end position="308"/>
    </location>
</feature>
<evidence type="ECO:0000259" key="7">
    <source>
        <dbReference type="PROSITE" id="PS50850"/>
    </source>
</evidence>
<dbReference type="STRING" id="1196324.A374_18044"/>
<protein>
    <submittedName>
        <fullName evidence="8">Tetracycline resistance protein</fullName>
    </submittedName>
</protein>
<dbReference type="Gene3D" id="1.20.1720.10">
    <property type="entry name" value="Multidrug resistance protein D"/>
    <property type="match status" value="1"/>
</dbReference>
<dbReference type="GO" id="GO:0005886">
    <property type="term" value="C:plasma membrane"/>
    <property type="evidence" value="ECO:0007669"/>
    <property type="project" value="UniProtKB-SubCell"/>
</dbReference>
<feature type="transmembrane region" description="Helical" evidence="6">
    <location>
        <begin position="194"/>
        <end position="213"/>
    </location>
</feature>
<evidence type="ECO:0000256" key="1">
    <source>
        <dbReference type="ARBA" id="ARBA00004651"/>
    </source>
</evidence>
<feature type="transmembrane region" description="Helical" evidence="6">
    <location>
        <begin position="40"/>
        <end position="63"/>
    </location>
</feature>
<evidence type="ECO:0000313" key="9">
    <source>
        <dbReference type="Proteomes" id="UP000004080"/>
    </source>
</evidence>
<dbReference type="SUPFAM" id="SSF103473">
    <property type="entry name" value="MFS general substrate transporter"/>
    <property type="match status" value="1"/>
</dbReference>
<feature type="transmembrane region" description="Helical" evidence="6">
    <location>
        <begin position="345"/>
        <end position="369"/>
    </location>
</feature>
<name>I8AEH1_9BACL</name>
<feature type="transmembrane region" description="Helical" evidence="6">
    <location>
        <begin position="258"/>
        <end position="279"/>
    </location>
</feature>
<dbReference type="Gene3D" id="1.20.1250.20">
    <property type="entry name" value="MFS general substrate transporter like domains"/>
    <property type="match status" value="1"/>
</dbReference>
<dbReference type="AlphaFoldDB" id="I8AEH1"/>
<dbReference type="InterPro" id="IPR020846">
    <property type="entry name" value="MFS_dom"/>
</dbReference>
<feature type="transmembrane region" description="Helical" evidence="6">
    <location>
        <begin position="75"/>
        <end position="93"/>
    </location>
</feature>
<feature type="transmembrane region" description="Helical" evidence="6">
    <location>
        <begin position="410"/>
        <end position="430"/>
    </location>
</feature>
<feature type="transmembrane region" description="Helical" evidence="6">
    <location>
        <begin position="132"/>
        <end position="157"/>
    </location>
</feature>
<feature type="domain" description="Major facilitator superfamily (MFS) profile" evidence="7">
    <location>
        <begin position="8"/>
        <end position="436"/>
    </location>
</feature>
<dbReference type="InterPro" id="IPR011701">
    <property type="entry name" value="MFS"/>
</dbReference>
<dbReference type="OrthoDB" id="2403626at2"/>
<keyword evidence="4 6" id="KW-1133">Transmembrane helix</keyword>
<dbReference type="PANTHER" id="PTHR42718">
    <property type="entry name" value="MAJOR FACILITATOR SUPERFAMILY MULTIDRUG TRANSPORTER MFSC"/>
    <property type="match status" value="1"/>
</dbReference>
<dbReference type="EMBL" id="AKKV01000042">
    <property type="protein sequence ID" value="EIT83962.1"/>
    <property type="molecule type" value="Genomic_DNA"/>
</dbReference>
<dbReference type="Pfam" id="PF07690">
    <property type="entry name" value="MFS_1"/>
    <property type="match status" value="1"/>
</dbReference>
<feature type="transmembrane region" description="Helical" evidence="6">
    <location>
        <begin position="320"/>
        <end position="339"/>
    </location>
</feature>
<dbReference type="PATRIC" id="fig|1196324.3.peg.3681"/>
<keyword evidence="3 6" id="KW-0812">Transmembrane</keyword>
<accession>I8AEH1</accession>
<keyword evidence="5 6" id="KW-0472">Membrane</keyword>
<evidence type="ECO:0000256" key="3">
    <source>
        <dbReference type="ARBA" id="ARBA00022692"/>
    </source>
</evidence>
<keyword evidence="9" id="KW-1185">Reference proteome</keyword>
<dbReference type="InterPro" id="IPR036259">
    <property type="entry name" value="MFS_trans_sf"/>
</dbReference>
<evidence type="ECO:0000256" key="5">
    <source>
        <dbReference type="ARBA" id="ARBA00023136"/>
    </source>
</evidence>
<proteinExistence type="predicted"/>
<gene>
    <name evidence="8" type="ORF">A374_18044</name>
</gene>
<evidence type="ECO:0000313" key="8">
    <source>
        <dbReference type="EMBL" id="EIT83962.1"/>
    </source>
</evidence>
<sequence>MTTRRVHALIFTLCFMILSGVANAVIFNVALLDMMKDLHVSNASISWIVVSYTLVLSCGAITYSKLASYIQVKTLLMIGVSLFISGSIVGSLADSYLPVLLARMLQASGGASFIALSMIIANRYMTVEKRNVTLTLIGGCLSIGTGVGFLIGSLLLQNFNWHALFYVMLLPIIALIALVFLAPAGFAQDQKETAPFDVVGLLLTMLFIVPFIIGVKLYASLLILVVLALFLLLSHGKRKRENVFIDLTVFKNGGYSRFVLLGFFNNAALVGLIFMFPLLMLQVFHLSVIETGLWLGAISAFAFLLSLVAQKWPQLLTQSFSLLFVLCLHVLGFVLLALLGTTTLASALIGTTLIYSGYTLLTIITNIGVPTTLAPSKASMGLGVYTLTNFLGMAFGPSIASRLLSGANPFIRSFYGFVGMVLVALVIGLWHRQKRL</sequence>
<dbReference type="RefSeq" id="WP_007203678.1">
    <property type="nucleotide sequence ID" value="NZ_AKKV01000042.1"/>
</dbReference>
<dbReference type="eggNOG" id="COG2814">
    <property type="taxonomic scope" value="Bacteria"/>
</dbReference>
<reference evidence="8 9" key="1">
    <citation type="journal article" date="2012" name="J. Bacteriol.">
        <title>Genome of Bacillus macauensis ZFHKF-1, a Long-Chain-Forming Bacterium.</title>
        <authorList>
            <person name="Cai L."/>
            <person name="Zhang T."/>
        </authorList>
    </citation>
    <scope>NUCLEOTIDE SEQUENCE [LARGE SCALE GENOMIC DNA]</scope>
    <source>
        <strain evidence="8 9">ZFHKF-1</strain>
    </source>
</reference>
<dbReference type="GO" id="GO:0022857">
    <property type="term" value="F:transmembrane transporter activity"/>
    <property type="evidence" value="ECO:0007669"/>
    <property type="project" value="InterPro"/>
</dbReference>
<dbReference type="PANTHER" id="PTHR42718:SF9">
    <property type="entry name" value="MAJOR FACILITATOR SUPERFAMILY MULTIDRUG TRANSPORTER MFSC"/>
    <property type="match status" value="1"/>
</dbReference>
<feature type="transmembrane region" description="Helical" evidence="6">
    <location>
        <begin position="381"/>
        <end position="404"/>
    </location>
</feature>
<dbReference type="PRINTS" id="PR01036">
    <property type="entry name" value="TCRTETB"/>
</dbReference>
<evidence type="ECO:0000256" key="6">
    <source>
        <dbReference type="SAM" id="Phobius"/>
    </source>
</evidence>
<dbReference type="PROSITE" id="PS50850">
    <property type="entry name" value="MFS"/>
    <property type="match status" value="1"/>
</dbReference>
<evidence type="ECO:0000256" key="4">
    <source>
        <dbReference type="ARBA" id="ARBA00022989"/>
    </source>
</evidence>
<keyword evidence="2" id="KW-0813">Transport</keyword>
<dbReference type="Proteomes" id="UP000004080">
    <property type="component" value="Unassembled WGS sequence"/>
</dbReference>
<comment type="caution">
    <text evidence="8">The sequence shown here is derived from an EMBL/GenBank/DDBJ whole genome shotgun (WGS) entry which is preliminary data.</text>
</comment>
<feature type="transmembrane region" description="Helical" evidence="6">
    <location>
        <begin position="163"/>
        <end position="182"/>
    </location>
</feature>
<evidence type="ECO:0000256" key="2">
    <source>
        <dbReference type="ARBA" id="ARBA00022448"/>
    </source>
</evidence>
<organism evidence="8 9">
    <name type="scientific">Fictibacillus macauensis ZFHKF-1</name>
    <dbReference type="NCBI Taxonomy" id="1196324"/>
    <lineage>
        <taxon>Bacteria</taxon>
        <taxon>Bacillati</taxon>
        <taxon>Bacillota</taxon>
        <taxon>Bacilli</taxon>
        <taxon>Bacillales</taxon>
        <taxon>Fictibacillaceae</taxon>
        <taxon>Fictibacillus</taxon>
    </lineage>
</organism>
<comment type="subcellular location">
    <subcellularLocation>
        <location evidence="1">Cell membrane</location>
        <topology evidence="1">Multi-pass membrane protein</topology>
    </subcellularLocation>
</comment>